<comment type="caution">
    <text evidence="1">The sequence shown here is derived from an EMBL/GenBank/DDBJ whole genome shotgun (WGS) entry which is preliminary data.</text>
</comment>
<evidence type="ECO:0000313" key="2">
    <source>
        <dbReference type="Proteomes" id="UP000790347"/>
    </source>
</evidence>
<keyword evidence="2" id="KW-1185">Reference proteome</keyword>
<name>A0A922L592_DERFA</name>
<sequence>MAIQPNDHETASKVKFQRCPFYELNELYQHTLEPIPHIVEYLNPSQIIIIHRVSGIYDLRILDQ</sequence>
<reference evidence="1" key="1">
    <citation type="submission" date="2013-05" db="EMBL/GenBank/DDBJ databases">
        <authorList>
            <person name="Yim A.K.Y."/>
            <person name="Chan T.F."/>
            <person name="Ji K.M."/>
            <person name="Liu X.Y."/>
            <person name="Zhou J.W."/>
            <person name="Li R.Q."/>
            <person name="Yang K.Y."/>
            <person name="Li J."/>
            <person name="Li M."/>
            <person name="Law P.T.W."/>
            <person name="Wu Y.L."/>
            <person name="Cai Z.L."/>
            <person name="Qin H."/>
            <person name="Bao Y."/>
            <person name="Leung R.K.K."/>
            <person name="Ng P.K.S."/>
            <person name="Zou J."/>
            <person name="Zhong X.J."/>
            <person name="Ran P.X."/>
            <person name="Zhong N.S."/>
            <person name="Liu Z.G."/>
            <person name="Tsui S.K.W."/>
        </authorList>
    </citation>
    <scope>NUCLEOTIDE SEQUENCE</scope>
    <source>
        <strain evidence="1">Derf</strain>
        <tissue evidence="1">Whole organism</tissue>
    </source>
</reference>
<protein>
    <submittedName>
        <fullName evidence="1">Uncharacterized protein</fullName>
    </submittedName>
</protein>
<dbReference type="Proteomes" id="UP000790347">
    <property type="component" value="Unassembled WGS sequence"/>
</dbReference>
<proteinExistence type="predicted"/>
<evidence type="ECO:0000313" key="1">
    <source>
        <dbReference type="EMBL" id="KAH9517540.1"/>
    </source>
</evidence>
<gene>
    <name evidence="1" type="ORF">DERF_008210</name>
</gene>
<organism evidence="1 2">
    <name type="scientific">Dermatophagoides farinae</name>
    <name type="common">American house dust mite</name>
    <dbReference type="NCBI Taxonomy" id="6954"/>
    <lineage>
        <taxon>Eukaryota</taxon>
        <taxon>Metazoa</taxon>
        <taxon>Ecdysozoa</taxon>
        <taxon>Arthropoda</taxon>
        <taxon>Chelicerata</taxon>
        <taxon>Arachnida</taxon>
        <taxon>Acari</taxon>
        <taxon>Acariformes</taxon>
        <taxon>Sarcoptiformes</taxon>
        <taxon>Astigmata</taxon>
        <taxon>Psoroptidia</taxon>
        <taxon>Analgoidea</taxon>
        <taxon>Pyroglyphidae</taxon>
        <taxon>Dermatophagoidinae</taxon>
        <taxon>Dermatophagoides</taxon>
    </lineage>
</organism>
<reference evidence="1" key="2">
    <citation type="journal article" date="2022" name="Res Sq">
        <title>Comparative Genomics Reveals Insights into the Divergent Evolution of Astigmatic Mites and Household Pest Adaptations.</title>
        <authorList>
            <person name="Xiong Q."/>
            <person name="Wan A.T.-Y."/>
            <person name="Liu X.-Y."/>
            <person name="Fung C.S.-H."/>
            <person name="Xiao X."/>
            <person name="Malainual N."/>
            <person name="Hou J."/>
            <person name="Wang L."/>
            <person name="Wang M."/>
            <person name="Yang K."/>
            <person name="Cui Y."/>
            <person name="Leung E."/>
            <person name="Nong W."/>
            <person name="Shin S.-K."/>
            <person name="Au S."/>
            <person name="Jeong K.Y."/>
            <person name="Chew F.T."/>
            <person name="Hui J."/>
            <person name="Leung T.F."/>
            <person name="Tungtrongchitr A."/>
            <person name="Zhong N."/>
            <person name="Liu Z."/>
            <person name="Tsui S."/>
        </authorList>
    </citation>
    <scope>NUCLEOTIDE SEQUENCE</scope>
    <source>
        <strain evidence="1">Derf</strain>
        <tissue evidence="1">Whole organism</tissue>
    </source>
</reference>
<accession>A0A922L592</accession>
<dbReference type="EMBL" id="ASGP02000003">
    <property type="protein sequence ID" value="KAH9517540.1"/>
    <property type="molecule type" value="Genomic_DNA"/>
</dbReference>
<dbReference type="AlphaFoldDB" id="A0A922L592"/>